<keyword evidence="1" id="KW-0472">Membrane</keyword>
<comment type="caution">
    <text evidence="2">The sequence shown here is derived from an EMBL/GenBank/DDBJ whole genome shotgun (WGS) entry which is preliminary data.</text>
</comment>
<dbReference type="RefSeq" id="WP_039209176.1">
    <property type="nucleotide sequence ID" value="NZ_JSCE01000172.1"/>
</dbReference>
<organism evidence="2 3">
    <name type="scientific">Anaerovibrio lipolyticus</name>
    <dbReference type="NCBI Taxonomy" id="82374"/>
    <lineage>
        <taxon>Bacteria</taxon>
        <taxon>Bacillati</taxon>
        <taxon>Bacillota</taxon>
        <taxon>Negativicutes</taxon>
        <taxon>Selenomonadales</taxon>
        <taxon>Selenomonadaceae</taxon>
        <taxon>Anaerovibrio</taxon>
    </lineage>
</organism>
<evidence type="ECO:0000313" key="3">
    <source>
        <dbReference type="Proteomes" id="UP000030993"/>
    </source>
</evidence>
<reference evidence="2 3" key="1">
    <citation type="journal article" date="2013" name="PLoS ONE">
        <title>Identification and characterization of three novel lipases belonging to families II and V from Anaerovibrio lipolyticus 5ST.</title>
        <authorList>
            <person name="Prive F."/>
            <person name="Kaderbhai N.N."/>
            <person name="Girdwood S."/>
            <person name="Worgan H.J."/>
            <person name="Pinloche E."/>
            <person name="Scollan N.D."/>
            <person name="Huws S.A."/>
            <person name="Newbold C.J."/>
        </authorList>
    </citation>
    <scope>NUCLEOTIDE SEQUENCE [LARGE SCALE GENOMIC DNA]</scope>
    <source>
        <strain evidence="2 3">5S</strain>
    </source>
</reference>
<protein>
    <recommendedName>
        <fullName evidence="4">NERD domain-containing protein</fullName>
    </recommendedName>
</protein>
<evidence type="ECO:0000313" key="2">
    <source>
        <dbReference type="EMBL" id="KHM51786.1"/>
    </source>
</evidence>
<keyword evidence="1" id="KW-0812">Transmembrane</keyword>
<feature type="transmembrane region" description="Helical" evidence="1">
    <location>
        <begin position="18"/>
        <end position="38"/>
    </location>
</feature>
<accession>A0A0B2JYX2</accession>
<dbReference type="STRING" id="82374.NZ47_08410"/>
<gene>
    <name evidence="2" type="ORF">NZ47_08410</name>
</gene>
<name>A0A0B2JYX2_9FIRM</name>
<proteinExistence type="predicted"/>
<dbReference type="EMBL" id="JSCE01000172">
    <property type="protein sequence ID" value="KHM51786.1"/>
    <property type="molecule type" value="Genomic_DNA"/>
</dbReference>
<keyword evidence="1" id="KW-1133">Transmembrane helix</keyword>
<keyword evidence="3" id="KW-1185">Reference proteome</keyword>
<dbReference type="Proteomes" id="UP000030993">
    <property type="component" value="Unassembled WGS sequence"/>
</dbReference>
<evidence type="ECO:0000256" key="1">
    <source>
        <dbReference type="SAM" id="Phobius"/>
    </source>
</evidence>
<sequence>MAEIKRPRFIKSNAKKKWLIVIILGILFSILGVRVFISPFITQVGFFHEYPMLMIFVGLITALFGISITEEAIKYYREADTAEYDDHDTTIDFRLNELIPEYGVVEKFIMEKRTKLKFSHVVIGKNGVFAIRVMSFPNCIIDTTSNDNWTLMPIINGNTFRIRNDNHVKENSYFTEWFRCWCRERCDLYEYDEEDIFALTLFIDCMDINNRVQLPESGEPSVFFSKDALIDYIRSYKPHQEVSASKINYLVNKFKEHKDK</sequence>
<dbReference type="AlphaFoldDB" id="A0A0B2JYX2"/>
<evidence type="ECO:0008006" key="4">
    <source>
        <dbReference type="Google" id="ProtNLM"/>
    </source>
</evidence>
<feature type="transmembrane region" description="Helical" evidence="1">
    <location>
        <begin position="50"/>
        <end position="68"/>
    </location>
</feature>